<feature type="transmembrane region" description="Helical" evidence="2">
    <location>
        <begin position="263"/>
        <end position="282"/>
    </location>
</feature>
<dbReference type="AlphaFoldDB" id="A0AAW1UD91"/>
<accession>A0AAW1UD91</accession>
<evidence type="ECO:0000256" key="2">
    <source>
        <dbReference type="SAM" id="Phobius"/>
    </source>
</evidence>
<dbReference type="EMBL" id="JARQZJ010000067">
    <property type="protein sequence ID" value="KAK9880969.1"/>
    <property type="molecule type" value="Genomic_DNA"/>
</dbReference>
<feature type="region of interest" description="Disordered" evidence="1">
    <location>
        <begin position="128"/>
        <end position="173"/>
    </location>
</feature>
<feature type="compositionally biased region" description="Acidic residues" evidence="1">
    <location>
        <begin position="134"/>
        <end position="149"/>
    </location>
</feature>
<evidence type="ECO:0000313" key="3">
    <source>
        <dbReference type="EMBL" id="KAK9880969.1"/>
    </source>
</evidence>
<feature type="compositionally biased region" description="Gly residues" evidence="1">
    <location>
        <begin position="353"/>
        <end position="365"/>
    </location>
</feature>
<protein>
    <submittedName>
        <fullName evidence="3">Uncharacterized protein</fullName>
    </submittedName>
</protein>
<feature type="compositionally biased region" description="Gly residues" evidence="1">
    <location>
        <begin position="376"/>
        <end position="401"/>
    </location>
</feature>
<feature type="region of interest" description="Disordered" evidence="1">
    <location>
        <begin position="338"/>
        <end position="426"/>
    </location>
</feature>
<keyword evidence="2" id="KW-0472">Membrane</keyword>
<evidence type="ECO:0000313" key="4">
    <source>
        <dbReference type="Proteomes" id="UP001431783"/>
    </source>
</evidence>
<keyword evidence="2" id="KW-0812">Transmembrane</keyword>
<sequence>MPTTILMLENPKINDTGKFSNISDVTRFDGSLHKAIVTMGYHRQMMNEYLCRNYLAEQIVQDMSISRVKKRMGAVSHGPGMSTIQMETVPTNRVQDELLNDEGSSNYKDWLAKSTTLEDIYRHYGMDKRSDATDTSEEKEEKVEDEEYDGQIAGYNYNYKPRPNSSPSKLGHSGDGIFLSSGVGGYPHSSSGGYPHSGGGGYSHSGSGGISYGGPSFGGHSGGGSYGAGPPIIHEQVIHIPKHHHHHIKYVDKKESLTDLFEIALTALAFLSFGMFIVHVIMCISMTTNTTTTAMGMMMPSNTGNPNMNGMGMDSNGGGGDMTDMGDGMMGNGNTGIDDTNMGGNGDDMTVDAGGGNGGENGGSDTGDTDNTDNNGDGGGMDNGGGDGMNNGDGEMTGDGGNTDDMTETDDTGGGNMPEEGDAGGEMVVVGGGDEPENENFGELNFDNSINRKKIKDLFYLYGPLRSSILKGKIIRRRRDLNNFSTDGITIISDQFLSQNDDMTATGTGGGQMTFQDEAAFEEQLDPDNSRIQDDEELTVETEETAEVPVSPAFVNFDPHDTFNQMNYRSRRNIPLTSSYSNNYSLNDLARRILISIEAATFADKDDGACLRKSLCENNRYSRDLEDGNKIWIPIWSLGMSWLTSRLGIDAPPSTTMLDSLKASILGLGKANCEIIYQNCEVEKRRLELKEKMEKLKR</sequence>
<comment type="caution">
    <text evidence="3">The sequence shown here is derived from an EMBL/GenBank/DDBJ whole genome shotgun (WGS) entry which is preliminary data.</text>
</comment>
<keyword evidence="4" id="KW-1185">Reference proteome</keyword>
<reference evidence="3 4" key="1">
    <citation type="submission" date="2023-03" db="EMBL/GenBank/DDBJ databases">
        <title>Genome insight into feeding habits of ladybird beetles.</title>
        <authorList>
            <person name="Li H.-S."/>
            <person name="Huang Y.-H."/>
            <person name="Pang H."/>
        </authorList>
    </citation>
    <scope>NUCLEOTIDE SEQUENCE [LARGE SCALE GENOMIC DNA]</scope>
    <source>
        <strain evidence="3">SYSU_2023b</strain>
        <tissue evidence="3">Whole body</tissue>
    </source>
</reference>
<keyword evidence="2" id="KW-1133">Transmembrane helix</keyword>
<proteinExistence type="predicted"/>
<gene>
    <name evidence="3" type="ORF">WA026_014320</name>
</gene>
<dbReference type="Proteomes" id="UP001431783">
    <property type="component" value="Unassembled WGS sequence"/>
</dbReference>
<evidence type="ECO:0000256" key="1">
    <source>
        <dbReference type="SAM" id="MobiDB-lite"/>
    </source>
</evidence>
<organism evidence="3 4">
    <name type="scientific">Henosepilachna vigintioctopunctata</name>
    <dbReference type="NCBI Taxonomy" id="420089"/>
    <lineage>
        <taxon>Eukaryota</taxon>
        <taxon>Metazoa</taxon>
        <taxon>Ecdysozoa</taxon>
        <taxon>Arthropoda</taxon>
        <taxon>Hexapoda</taxon>
        <taxon>Insecta</taxon>
        <taxon>Pterygota</taxon>
        <taxon>Neoptera</taxon>
        <taxon>Endopterygota</taxon>
        <taxon>Coleoptera</taxon>
        <taxon>Polyphaga</taxon>
        <taxon>Cucujiformia</taxon>
        <taxon>Coccinelloidea</taxon>
        <taxon>Coccinellidae</taxon>
        <taxon>Epilachninae</taxon>
        <taxon>Epilachnini</taxon>
        <taxon>Henosepilachna</taxon>
    </lineage>
</organism>
<name>A0AAW1UD91_9CUCU</name>